<comment type="similarity">
    <text evidence="8">Belongs to the methyltransferase superfamily. RlmI family.</text>
</comment>
<sequence length="397" mass="45066">MEPSPFSGKVYLIKEGRHRILEGHVWVYRTEISHFDEHLQNGDVVEVVSANGQNLGVGIWNSQSQISVRIYSRERVPLDKNIIVSFLTNAFKYREQIFSGKRSNAYRLFWSESDGFPGLVIDRYADWYVVQLLTSGADRKRGEILDSLQQLTSSTNIIVRNDAPVRLLEGLPLTKECLAHQAPGIFSVTLDGVTILVDILNGQKTGLYLDQAANYRLIANIAKDKRVLDCFSYQGLFSIFCALQGAKHCIAVDQSAAAIDIGKKNADSLGLRIDWVCENAFDWLRKKEKEKQKFDLIILDPPSFTKTKVQKESAFRGYHEIHLRALNLLELGGYLASFCCSHHIMMEEWKELIAKASWETHTTLRYLNCLPQSADHPVLFNIPETEYLKGVLAQKID</sequence>
<dbReference type="InterPro" id="IPR002478">
    <property type="entry name" value="PUA"/>
</dbReference>
<dbReference type="Pfam" id="PF10672">
    <property type="entry name" value="Methyltrans_SAM"/>
    <property type="match status" value="1"/>
</dbReference>
<dbReference type="InterPro" id="IPR019614">
    <property type="entry name" value="SAM-dep_methyl-trfase"/>
</dbReference>
<keyword evidence="4 10" id="KW-0489">Methyltransferase</keyword>
<evidence type="ECO:0000256" key="4">
    <source>
        <dbReference type="ARBA" id="ARBA00022603"/>
    </source>
</evidence>
<dbReference type="SUPFAM" id="SSF53335">
    <property type="entry name" value="S-adenosyl-L-methionine-dependent methyltransferases"/>
    <property type="match status" value="1"/>
</dbReference>
<name>A0ABM9I9X4_9BACT</name>
<dbReference type="InterPro" id="IPR041532">
    <property type="entry name" value="RlmI-like_PUA"/>
</dbReference>
<dbReference type="InterPro" id="IPR015947">
    <property type="entry name" value="PUA-like_sf"/>
</dbReference>
<dbReference type="SMART" id="SM00359">
    <property type="entry name" value="PUA"/>
    <property type="match status" value="1"/>
</dbReference>
<dbReference type="PANTHER" id="PTHR42873:SF1">
    <property type="entry name" value="S-ADENOSYLMETHIONINE-DEPENDENT METHYLTRANSFERASE DOMAIN-CONTAINING PROTEIN"/>
    <property type="match status" value="1"/>
</dbReference>
<dbReference type="Pfam" id="PF17785">
    <property type="entry name" value="PUA_3"/>
    <property type="match status" value="1"/>
</dbReference>
<evidence type="ECO:0000313" key="11">
    <source>
        <dbReference type="Proteomes" id="UP001161497"/>
    </source>
</evidence>
<evidence type="ECO:0000313" key="10">
    <source>
        <dbReference type="EMBL" id="CAI9084427.1"/>
    </source>
</evidence>
<evidence type="ECO:0000256" key="6">
    <source>
        <dbReference type="ARBA" id="ARBA00022691"/>
    </source>
</evidence>
<dbReference type="PROSITE" id="PS50890">
    <property type="entry name" value="PUA"/>
    <property type="match status" value="1"/>
</dbReference>
<organism evidence="10 11">
    <name type="scientific">Candidatus Methylacidiphilum fumarolicum</name>
    <dbReference type="NCBI Taxonomy" id="591154"/>
    <lineage>
        <taxon>Bacteria</taxon>
        <taxon>Pseudomonadati</taxon>
        <taxon>Verrucomicrobiota</taxon>
        <taxon>Methylacidiphilae</taxon>
        <taxon>Methylacidiphilales</taxon>
        <taxon>Methylacidiphilaceae</taxon>
        <taxon>Methylacidiphilum (ex Ratnadevi et al. 2023)</taxon>
    </lineage>
</organism>
<evidence type="ECO:0000256" key="2">
    <source>
        <dbReference type="ARBA" id="ARBA00022490"/>
    </source>
</evidence>
<evidence type="ECO:0000259" key="9">
    <source>
        <dbReference type="SMART" id="SM00359"/>
    </source>
</evidence>
<dbReference type="InterPro" id="IPR036974">
    <property type="entry name" value="PUA_sf"/>
</dbReference>
<dbReference type="CDD" id="cd11572">
    <property type="entry name" value="RlmI_M_like"/>
    <property type="match status" value="1"/>
</dbReference>
<evidence type="ECO:0000256" key="7">
    <source>
        <dbReference type="ARBA" id="ARBA00022884"/>
    </source>
</evidence>
<protein>
    <submittedName>
        <fullName evidence="10">LSU m5C1962 methyltransferase RlmI</fullName>
    </submittedName>
</protein>
<gene>
    <name evidence="10" type="ORF">MFUM_0016</name>
</gene>
<dbReference type="SUPFAM" id="SSF88697">
    <property type="entry name" value="PUA domain-like"/>
    <property type="match status" value="1"/>
</dbReference>
<keyword evidence="2" id="KW-0963">Cytoplasm</keyword>
<keyword evidence="7" id="KW-0694">RNA-binding</keyword>
<comment type="subcellular location">
    <subcellularLocation>
        <location evidence="1">Cytoplasm</location>
    </subcellularLocation>
</comment>
<keyword evidence="6" id="KW-0949">S-adenosyl-L-methionine</keyword>
<dbReference type="EMBL" id="OX458932">
    <property type="protein sequence ID" value="CAI9084427.1"/>
    <property type="molecule type" value="Genomic_DNA"/>
</dbReference>
<dbReference type="RefSeq" id="WP_009061957.1">
    <property type="nucleotide sequence ID" value="NZ_JAHXRZ010000004.1"/>
</dbReference>
<dbReference type="GO" id="GO:0032259">
    <property type="term" value="P:methylation"/>
    <property type="evidence" value="ECO:0007669"/>
    <property type="project" value="UniProtKB-KW"/>
</dbReference>
<proteinExistence type="inferred from homology"/>
<reference evidence="10" key="1">
    <citation type="submission" date="2023-03" db="EMBL/GenBank/DDBJ databases">
        <authorList>
            <person name="Cremers G."/>
            <person name="Picone N."/>
        </authorList>
    </citation>
    <scope>NUCLEOTIDE SEQUENCE</scope>
    <source>
        <strain evidence="10">Sample_alias</strain>
    </source>
</reference>
<accession>A0ABM9I9X4</accession>
<evidence type="ECO:0000256" key="8">
    <source>
        <dbReference type="ARBA" id="ARBA00038091"/>
    </source>
</evidence>
<dbReference type="Gene3D" id="3.30.750.80">
    <property type="entry name" value="RNA methyltransferase domain (HRMD) like"/>
    <property type="match status" value="1"/>
</dbReference>
<evidence type="ECO:0000256" key="1">
    <source>
        <dbReference type="ARBA" id="ARBA00004496"/>
    </source>
</evidence>
<keyword evidence="3" id="KW-0698">rRNA processing</keyword>
<feature type="domain" description="PUA" evidence="9">
    <location>
        <begin position="8"/>
        <end position="92"/>
    </location>
</feature>
<keyword evidence="5" id="KW-0808">Transferase</keyword>
<dbReference type="InterPro" id="IPR029063">
    <property type="entry name" value="SAM-dependent_MTases_sf"/>
</dbReference>
<dbReference type="CDD" id="cd21153">
    <property type="entry name" value="PUA_RlmI"/>
    <property type="match status" value="1"/>
</dbReference>
<dbReference type="PANTHER" id="PTHR42873">
    <property type="entry name" value="RIBOSOMAL RNA LARGE SUBUNIT METHYLTRANSFERASE"/>
    <property type="match status" value="1"/>
</dbReference>
<dbReference type="Gene3D" id="2.30.130.10">
    <property type="entry name" value="PUA domain"/>
    <property type="match status" value="1"/>
</dbReference>
<dbReference type="Gene3D" id="3.40.50.150">
    <property type="entry name" value="Vaccinia Virus protein VP39"/>
    <property type="match status" value="1"/>
</dbReference>
<keyword evidence="11" id="KW-1185">Reference proteome</keyword>
<evidence type="ECO:0000256" key="3">
    <source>
        <dbReference type="ARBA" id="ARBA00022552"/>
    </source>
</evidence>
<dbReference type="GO" id="GO:0008168">
    <property type="term" value="F:methyltransferase activity"/>
    <property type="evidence" value="ECO:0007669"/>
    <property type="project" value="UniProtKB-KW"/>
</dbReference>
<dbReference type="CDD" id="cd02440">
    <property type="entry name" value="AdoMet_MTases"/>
    <property type="match status" value="1"/>
</dbReference>
<evidence type="ECO:0000256" key="5">
    <source>
        <dbReference type="ARBA" id="ARBA00022679"/>
    </source>
</evidence>
<dbReference type="Proteomes" id="UP001161497">
    <property type="component" value="Chromosome"/>
</dbReference>